<organism evidence="1 2">
    <name type="scientific">Nitrosomonas communis</name>
    <dbReference type="NCBI Taxonomy" id="44574"/>
    <lineage>
        <taxon>Bacteria</taxon>
        <taxon>Pseudomonadati</taxon>
        <taxon>Pseudomonadota</taxon>
        <taxon>Betaproteobacteria</taxon>
        <taxon>Nitrosomonadales</taxon>
        <taxon>Nitrosomonadaceae</taxon>
        <taxon>Nitrosomonas</taxon>
    </lineage>
</organism>
<proteinExistence type="predicted"/>
<dbReference type="Proteomes" id="UP000183287">
    <property type="component" value="Unassembled WGS sequence"/>
</dbReference>
<dbReference type="EMBL" id="FOUB01000121">
    <property type="protein sequence ID" value="SFN17333.1"/>
    <property type="molecule type" value="Genomic_DNA"/>
</dbReference>
<dbReference type="AlphaFoldDB" id="A0A1I4WVY7"/>
<accession>A0A1I4WVY7</accession>
<dbReference type="RefSeq" id="WP_256212254.1">
    <property type="nucleotide sequence ID" value="NZ_FOUB01000121.1"/>
</dbReference>
<keyword evidence="2" id="KW-1185">Reference proteome</keyword>
<gene>
    <name evidence="1" type="ORF">SAMN05421863_11215</name>
</gene>
<sequence length="90" mass="9949">MSDIRIHKTGEPDIIQASDGRITLSVPIQIKRRSGRKLVTLPNGETAKARTWNTAAIPLQLACWLEVTAGLLCWSRGKQSHSGRSRSEKV</sequence>
<evidence type="ECO:0000313" key="2">
    <source>
        <dbReference type="Proteomes" id="UP000183287"/>
    </source>
</evidence>
<name>A0A1I4WVY7_9PROT</name>
<evidence type="ECO:0000313" key="1">
    <source>
        <dbReference type="EMBL" id="SFN17333.1"/>
    </source>
</evidence>
<reference evidence="2" key="1">
    <citation type="submission" date="2016-10" db="EMBL/GenBank/DDBJ databases">
        <authorList>
            <person name="Varghese N."/>
            <person name="Submissions S."/>
        </authorList>
    </citation>
    <scope>NUCLEOTIDE SEQUENCE [LARGE SCALE GENOMIC DNA]</scope>
    <source>
        <strain evidence="2">Nm44</strain>
    </source>
</reference>
<protein>
    <submittedName>
        <fullName evidence="1">Uncharacterized protein</fullName>
    </submittedName>
</protein>